<dbReference type="FunFam" id="1.10.10.10:FF:000163">
    <property type="entry name" value="MarR family transcriptional regulator"/>
    <property type="match status" value="1"/>
</dbReference>
<evidence type="ECO:0000256" key="1">
    <source>
        <dbReference type="ARBA" id="ARBA00004496"/>
    </source>
</evidence>
<dbReference type="SMART" id="SM00347">
    <property type="entry name" value="HTH_MARR"/>
    <property type="match status" value="1"/>
</dbReference>
<feature type="region of interest" description="Disordered" evidence="6">
    <location>
        <begin position="1"/>
        <end position="21"/>
    </location>
</feature>
<dbReference type="InterPro" id="IPR011991">
    <property type="entry name" value="ArsR-like_HTH"/>
</dbReference>
<comment type="caution">
    <text evidence="8">The sequence shown here is derived from an EMBL/GenBank/DDBJ whole genome shotgun (WGS) entry which is preliminary data.</text>
</comment>
<dbReference type="PANTHER" id="PTHR33164">
    <property type="entry name" value="TRANSCRIPTIONAL REGULATOR, MARR FAMILY"/>
    <property type="match status" value="1"/>
</dbReference>
<dbReference type="Pfam" id="PF22381">
    <property type="entry name" value="Staph_reg_Sar_Rot"/>
    <property type="match status" value="1"/>
</dbReference>
<feature type="domain" description="HTH marR-type" evidence="7">
    <location>
        <begin position="32"/>
        <end position="162"/>
    </location>
</feature>
<keyword evidence="4" id="KW-0238">DNA-binding</keyword>
<proteinExistence type="predicted"/>
<dbReference type="GO" id="GO:0003700">
    <property type="term" value="F:DNA-binding transcription factor activity"/>
    <property type="evidence" value="ECO:0007669"/>
    <property type="project" value="InterPro"/>
</dbReference>
<evidence type="ECO:0000313" key="9">
    <source>
        <dbReference type="Proteomes" id="UP001143330"/>
    </source>
</evidence>
<dbReference type="SUPFAM" id="SSF46785">
    <property type="entry name" value="Winged helix' DNA-binding domain"/>
    <property type="match status" value="1"/>
</dbReference>
<evidence type="ECO:0000256" key="6">
    <source>
        <dbReference type="SAM" id="MobiDB-lite"/>
    </source>
</evidence>
<dbReference type="AlphaFoldDB" id="A0A9W6ND08"/>
<dbReference type="InterPro" id="IPR036390">
    <property type="entry name" value="WH_DNA-bd_sf"/>
</dbReference>
<dbReference type="InterPro" id="IPR055166">
    <property type="entry name" value="Transc_reg_Sar_Rot_HTH"/>
</dbReference>
<evidence type="ECO:0000313" key="8">
    <source>
        <dbReference type="EMBL" id="GLK86383.1"/>
    </source>
</evidence>
<feature type="compositionally biased region" description="Basic and acidic residues" evidence="6">
    <location>
        <begin position="1"/>
        <end position="10"/>
    </location>
</feature>
<keyword evidence="5" id="KW-0804">Transcription</keyword>
<evidence type="ECO:0000256" key="5">
    <source>
        <dbReference type="ARBA" id="ARBA00023163"/>
    </source>
</evidence>
<comment type="subcellular location">
    <subcellularLocation>
        <location evidence="1">Cytoplasm</location>
    </subcellularLocation>
</comment>
<accession>A0A9W6ND08</accession>
<dbReference type="RefSeq" id="WP_213363950.1">
    <property type="nucleotide sequence ID" value="NZ_BSFM01000020.1"/>
</dbReference>
<sequence length="170" mass="18437">MKGHVDETSDRPVLTPADHADATSGAGDAGLDDFLCFAVYSANHAFNRAYQRLLDALGLTYPQYLVMWSLWRADGQNVGELAGHLDLESSTLTPLIKRLEAMGLVSRRRSIEDGRQVHVYLTGEGQALEVKAAAVPVAIAAATGLDRPAVERLRADMARLRRTLKAARPG</sequence>
<evidence type="ECO:0000256" key="2">
    <source>
        <dbReference type="ARBA" id="ARBA00022490"/>
    </source>
</evidence>
<dbReference type="Proteomes" id="UP001143330">
    <property type="component" value="Unassembled WGS sequence"/>
</dbReference>
<dbReference type="GO" id="GO:0003677">
    <property type="term" value="F:DNA binding"/>
    <property type="evidence" value="ECO:0007669"/>
    <property type="project" value="UniProtKB-KW"/>
</dbReference>
<dbReference type="PROSITE" id="PS50995">
    <property type="entry name" value="HTH_MARR_2"/>
    <property type="match status" value="1"/>
</dbReference>
<dbReference type="PANTHER" id="PTHR33164:SF5">
    <property type="entry name" value="ORGANIC HYDROPEROXIDE RESISTANCE TRANSCRIPTIONAL REGULATOR"/>
    <property type="match status" value="1"/>
</dbReference>
<reference evidence="8" key="2">
    <citation type="submission" date="2023-01" db="EMBL/GenBank/DDBJ databases">
        <authorList>
            <person name="Sun Q."/>
            <person name="Evtushenko L."/>
        </authorList>
    </citation>
    <scope>NUCLEOTIDE SEQUENCE</scope>
    <source>
        <strain evidence="8">VKM B-2789</strain>
    </source>
</reference>
<gene>
    <name evidence="8" type="ORF">GCM10017653_44530</name>
</gene>
<dbReference type="CDD" id="cd00090">
    <property type="entry name" value="HTH_ARSR"/>
    <property type="match status" value="1"/>
</dbReference>
<reference evidence="8" key="1">
    <citation type="journal article" date="2014" name="Int. J. Syst. Evol. Microbiol.">
        <title>Complete genome sequence of Corynebacterium casei LMG S-19264T (=DSM 44701T), isolated from a smear-ripened cheese.</title>
        <authorList>
            <consortium name="US DOE Joint Genome Institute (JGI-PGF)"/>
            <person name="Walter F."/>
            <person name="Albersmeier A."/>
            <person name="Kalinowski J."/>
            <person name="Ruckert C."/>
        </authorList>
    </citation>
    <scope>NUCLEOTIDE SEQUENCE</scope>
    <source>
        <strain evidence="8">VKM B-2789</strain>
    </source>
</reference>
<dbReference type="InterPro" id="IPR039422">
    <property type="entry name" value="MarR/SlyA-like"/>
</dbReference>
<name>A0A9W6ND08_9HYPH</name>
<dbReference type="EMBL" id="BSFM01000020">
    <property type="protein sequence ID" value="GLK86383.1"/>
    <property type="molecule type" value="Genomic_DNA"/>
</dbReference>
<dbReference type="Gene3D" id="1.10.10.10">
    <property type="entry name" value="Winged helix-like DNA-binding domain superfamily/Winged helix DNA-binding domain"/>
    <property type="match status" value="1"/>
</dbReference>
<evidence type="ECO:0000256" key="3">
    <source>
        <dbReference type="ARBA" id="ARBA00023015"/>
    </source>
</evidence>
<keyword evidence="9" id="KW-1185">Reference proteome</keyword>
<evidence type="ECO:0000259" key="7">
    <source>
        <dbReference type="PROSITE" id="PS50995"/>
    </source>
</evidence>
<keyword evidence="3" id="KW-0805">Transcription regulation</keyword>
<dbReference type="PRINTS" id="PR00598">
    <property type="entry name" value="HTHMARR"/>
</dbReference>
<evidence type="ECO:0000256" key="4">
    <source>
        <dbReference type="ARBA" id="ARBA00023125"/>
    </source>
</evidence>
<dbReference type="InterPro" id="IPR000835">
    <property type="entry name" value="HTH_MarR-typ"/>
</dbReference>
<organism evidence="8 9">
    <name type="scientific">Ancylobacter defluvii</name>
    <dbReference type="NCBI Taxonomy" id="1282440"/>
    <lineage>
        <taxon>Bacteria</taxon>
        <taxon>Pseudomonadati</taxon>
        <taxon>Pseudomonadota</taxon>
        <taxon>Alphaproteobacteria</taxon>
        <taxon>Hyphomicrobiales</taxon>
        <taxon>Xanthobacteraceae</taxon>
        <taxon>Ancylobacter</taxon>
    </lineage>
</organism>
<dbReference type="InterPro" id="IPR036388">
    <property type="entry name" value="WH-like_DNA-bd_sf"/>
</dbReference>
<dbReference type="GO" id="GO:0006950">
    <property type="term" value="P:response to stress"/>
    <property type="evidence" value="ECO:0007669"/>
    <property type="project" value="TreeGrafter"/>
</dbReference>
<protein>
    <submittedName>
        <fullName evidence="8">Transcriptional regulator</fullName>
    </submittedName>
</protein>
<dbReference type="GO" id="GO:0005737">
    <property type="term" value="C:cytoplasm"/>
    <property type="evidence" value="ECO:0007669"/>
    <property type="project" value="UniProtKB-SubCell"/>
</dbReference>
<keyword evidence="2" id="KW-0963">Cytoplasm</keyword>